<evidence type="ECO:0000256" key="3">
    <source>
        <dbReference type="ARBA" id="ARBA00006674"/>
    </source>
</evidence>
<evidence type="ECO:0000259" key="13">
    <source>
        <dbReference type="Pfam" id="PF17403"/>
    </source>
</evidence>
<comment type="subunit">
    <text evidence="9">Part of the small subunit (SSU) processome, composed of more than 70 proteins and the RNA chaperone small nucleolar RNA (snoRNA) U3.</text>
</comment>
<feature type="compositionally biased region" description="Acidic residues" evidence="11">
    <location>
        <begin position="16"/>
        <end position="32"/>
    </location>
</feature>
<accession>A0A8C5LK55</accession>
<evidence type="ECO:0000256" key="4">
    <source>
        <dbReference type="ARBA" id="ARBA00016437"/>
    </source>
</evidence>
<dbReference type="Pfam" id="PF17405">
    <property type="entry name" value="Nrap_D4"/>
    <property type="match status" value="1"/>
</dbReference>
<evidence type="ECO:0000256" key="5">
    <source>
        <dbReference type="ARBA" id="ARBA00022454"/>
    </source>
</evidence>
<protein>
    <recommendedName>
        <fullName evidence="4 10">Nucleolar protein 6</fullName>
    </recommendedName>
</protein>
<name>A0A8C5LK55_9ANUR</name>
<comment type="similarity">
    <text evidence="3 10">Belongs to the NRAP family.</text>
</comment>
<dbReference type="GO" id="GO:0034456">
    <property type="term" value="C:UTP-C complex"/>
    <property type="evidence" value="ECO:0007669"/>
    <property type="project" value="TreeGrafter"/>
</dbReference>
<dbReference type="PANTHER" id="PTHR17972:SF0">
    <property type="entry name" value="NUCLEOLAR PROTEIN 6"/>
    <property type="match status" value="1"/>
</dbReference>
<proteinExistence type="inferred from homology"/>
<comment type="subcellular location">
    <subcellularLocation>
        <location evidence="1">Chromosome</location>
    </subcellularLocation>
    <subcellularLocation>
        <location evidence="2 10">Nucleus</location>
        <location evidence="2 10">Nucleolus</location>
    </subcellularLocation>
</comment>
<dbReference type="InterPro" id="IPR005554">
    <property type="entry name" value="NOL6/Upt22"/>
</dbReference>
<reference evidence="18" key="1">
    <citation type="submission" date="2025-08" db="UniProtKB">
        <authorList>
            <consortium name="Ensembl"/>
        </authorList>
    </citation>
    <scope>IDENTIFICATION</scope>
</reference>
<dbReference type="FunFam" id="1.10.1410.10:FF:000006">
    <property type="entry name" value="Nucleolar protein 6"/>
    <property type="match status" value="1"/>
</dbReference>
<dbReference type="GO" id="GO:0006409">
    <property type="term" value="P:tRNA export from nucleus"/>
    <property type="evidence" value="ECO:0007669"/>
    <property type="project" value="TreeGrafter"/>
</dbReference>
<feature type="domain" description="Nrap protein" evidence="16">
    <location>
        <begin position="847"/>
        <end position="1002"/>
    </location>
</feature>
<evidence type="ECO:0000256" key="11">
    <source>
        <dbReference type="SAM" id="MobiDB-lite"/>
    </source>
</evidence>
<dbReference type="Ensembl" id="ENSLLET00000000708.1">
    <property type="protein sequence ID" value="ENSLLEP00000000680.1"/>
    <property type="gene ID" value="ENSLLEG00000000446.1"/>
</dbReference>
<keyword evidence="7 10" id="KW-0539">Nucleus</keyword>
<reference evidence="18" key="2">
    <citation type="submission" date="2025-09" db="UniProtKB">
        <authorList>
            <consortium name="Ensembl"/>
        </authorList>
    </citation>
    <scope>IDENTIFICATION</scope>
</reference>
<evidence type="ECO:0000259" key="12">
    <source>
        <dbReference type="Pfam" id="PF03813"/>
    </source>
</evidence>
<feature type="domain" description="Nrap protein" evidence="14">
    <location>
        <begin position="467"/>
        <end position="627"/>
    </location>
</feature>
<dbReference type="GO" id="GO:0006364">
    <property type="term" value="P:rRNA processing"/>
    <property type="evidence" value="ECO:0007669"/>
    <property type="project" value="TreeGrafter"/>
</dbReference>
<dbReference type="FunFam" id="3.30.70.3030:FF:000001">
    <property type="entry name" value="Nucleolar protein 6"/>
    <property type="match status" value="1"/>
</dbReference>
<feature type="domain" description="Nrap protein" evidence="12">
    <location>
        <begin position="178"/>
        <end position="318"/>
    </location>
</feature>
<evidence type="ECO:0000256" key="10">
    <source>
        <dbReference type="RuleBase" id="RU364032"/>
    </source>
</evidence>
<evidence type="ECO:0000256" key="6">
    <source>
        <dbReference type="ARBA" id="ARBA00022884"/>
    </source>
</evidence>
<sequence>MKRRRSQTLAQGKTDVEDEVDSEELEEQDDPDPSGKTRTPSAAPAADDIIRPVKLSKSELYKPPTNEELNRLKETEYLFHSNLLRMQIEELLVEVKLKEKRRKHIDAFLHEINSVLSQIPETPERDLVDQSWLRKSVKIPFLQVPYDVKGKFHFLPPSSIKVVGSYLLGTSIKPEINVDVALTMPREILQEKDNLNQRYLRKRALYLAHAAGNLAKNQLFGSVKFTYLNSNHLKPILLLRPGGKDEKLVTVRLHVCPPPGVFKPSRLSPNKNNVRTAWYTEQSSDREGVSEPPTPHYNNTILSDLALEHHLQHLSSCATDFPGMKDGIAILKVWLRQRQLDKGYGCFNGFMVSMLVAYLLSKNKINKVMSGYQILRNTLHFLATTDLSANGITMSKVTDQALPSLADFQQAFDVVFVDPLGLVNLCADVTAAKYRQIQFEAQESLKILDDTTTDGFHLLLMVPKPFIRTFDHVFHLTHLVQLQDACKKMKLLNELMDRGGDYVSTVLPFLLSVLARGLDQRISLLSHTLPQRPEWDIGQAPAKHKDVGLLSVGFLLAPGFCNSVLEKGPAADATEAADFRTFWGVKSELRRFQDGSICEAVVWPGETLHEKRKIPELIIKHLLKLHVGVSESSVSYTGNLTDCVLMKDKNAGTGEEQMVSIVQSYDDLSRKLWNLDDLPLTVTSVQGTHPSLRYTEVFPPVPVKPDWNFYKDEKSKNCLVPSLDKPCPAYIPPMKVICHMEGSGKWPQNKDAIKRVKAAFQIRLAELLKSQHNLLCKPSATYTDVYKDGFVFRVQVAYHRELQYMKETVTPEGMLKSQESEESLQLEKETLHLPYMTSTLHGLQQQHPAFGATSRLAKRWISAQLLGDSFSEECMDLLVAYLFVHPAPFTAPSSPQVGFLRFLYLVATFDWKNSPLVVNLNGELKGADVTEIQNDFVSSRTRLPVMFIATPKDGKDSVWTKNRPSAQILQRLILLSAESLRILEKQLVEPLGNHDLKTVFRPPLDFYDVLIHLNPKQIPRHREAIDQPAKSFVRGFLTTKAEMKNLYFPVVDYDPVQLYLKELKEAYEDFALFFYDSYGGEVIGVLWKPSSFEKQPFKATNVQGRLMDMKSDRSLTVPNVEAMLEDFQFLGEGLVQKVETNTERWNI</sequence>
<feature type="region of interest" description="Disordered" evidence="11">
    <location>
        <begin position="1"/>
        <end position="49"/>
    </location>
</feature>
<evidence type="ECO:0000256" key="8">
    <source>
        <dbReference type="ARBA" id="ARBA00035000"/>
    </source>
</evidence>
<dbReference type="Gene3D" id="1.10.1410.10">
    <property type="match status" value="2"/>
</dbReference>
<keyword evidence="6 10" id="KW-0694">RNA-binding</keyword>
<dbReference type="GO" id="GO:0005694">
    <property type="term" value="C:chromosome"/>
    <property type="evidence" value="ECO:0007669"/>
    <property type="project" value="UniProtKB-SubCell"/>
</dbReference>
<dbReference type="OrthoDB" id="10251401at2759"/>
<dbReference type="Pfam" id="PF17407">
    <property type="entry name" value="Nrap_D6"/>
    <property type="match status" value="1"/>
</dbReference>
<organism evidence="18 19">
    <name type="scientific">Leptobrachium leishanense</name>
    <name type="common">Leishan spiny toad</name>
    <dbReference type="NCBI Taxonomy" id="445787"/>
    <lineage>
        <taxon>Eukaryota</taxon>
        <taxon>Metazoa</taxon>
        <taxon>Chordata</taxon>
        <taxon>Craniata</taxon>
        <taxon>Vertebrata</taxon>
        <taxon>Euteleostomi</taxon>
        <taxon>Amphibia</taxon>
        <taxon>Batrachia</taxon>
        <taxon>Anura</taxon>
        <taxon>Pelobatoidea</taxon>
        <taxon>Megophryidae</taxon>
        <taxon>Leptobrachium</taxon>
    </lineage>
</organism>
<evidence type="ECO:0000256" key="9">
    <source>
        <dbReference type="ARBA" id="ARBA00035020"/>
    </source>
</evidence>
<dbReference type="InterPro" id="IPR035369">
    <property type="entry name" value="Nrap_D4"/>
</dbReference>
<feature type="domain" description="Nrap protein" evidence="15">
    <location>
        <begin position="647"/>
        <end position="845"/>
    </location>
</feature>
<evidence type="ECO:0000259" key="14">
    <source>
        <dbReference type="Pfam" id="PF17404"/>
    </source>
</evidence>
<dbReference type="Pfam" id="PF03813">
    <property type="entry name" value="Nrap"/>
    <property type="match status" value="1"/>
</dbReference>
<comment type="function">
    <text evidence="8">Part of the small subunit (SSU) processome, first precursor of the small eukaryotic ribosomal subunit. During the assembly of the SSU processome in the nucleolus, many ribosome biogenesis factors, an RNA chaperone and ribosomal proteins associate with the nascent pre-rRNA and work in concert to generate RNA folding, modifications, rearrangements and cleavage as well as targeted degradation of pre-ribosomal RNA by the RNA exosome.</text>
</comment>
<feature type="domain" description="Nrap protein" evidence="13">
    <location>
        <begin position="324"/>
        <end position="461"/>
    </location>
</feature>
<dbReference type="Pfam" id="PF17403">
    <property type="entry name" value="Nrap_D2"/>
    <property type="match status" value="1"/>
</dbReference>
<dbReference type="InterPro" id="IPR035082">
    <property type="entry name" value="Nrap_D1"/>
</dbReference>
<dbReference type="InterPro" id="IPR035370">
    <property type="entry name" value="Nrap_D5"/>
</dbReference>
<dbReference type="GO" id="GO:0032040">
    <property type="term" value="C:small-subunit processome"/>
    <property type="evidence" value="ECO:0007669"/>
    <property type="project" value="TreeGrafter"/>
</dbReference>
<dbReference type="GO" id="GO:0003723">
    <property type="term" value="F:RNA binding"/>
    <property type="evidence" value="ECO:0007669"/>
    <property type="project" value="UniProtKB-KW"/>
</dbReference>
<evidence type="ECO:0000259" key="15">
    <source>
        <dbReference type="Pfam" id="PF17405"/>
    </source>
</evidence>
<evidence type="ECO:0000256" key="7">
    <source>
        <dbReference type="ARBA" id="ARBA00023242"/>
    </source>
</evidence>
<dbReference type="Pfam" id="PF17406">
    <property type="entry name" value="Nrap_D5"/>
    <property type="match status" value="1"/>
</dbReference>
<keyword evidence="5" id="KW-0158">Chromosome</keyword>
<dbReference type="InterPro" id="IPR035371">
    <property type="entry name" value="Nrap_D6"/>
</dbReference>
<evidence type="ECO:0000256" key="1">
    <source>
        <dbReference type="ARBA" id="ARBA00004286"/>
    </source>
</evidence>
<dbReference type="PANTHER" id="PTHR17972">
    <property type="entry name" value="NUCLEOLAR RNA-ASSOCIATED PROTEIN"/>
    <property type="match status" value="1"/>
</dbReference>
<keyword evidence="19" id="KW-1185">Reference proteome</keyword>
<evidence type="ECO:0000313" key="18">
    <source>
        <dbReference type="Ensembl" id="ENSLLEP00000000680.1"/>
    </source>
</evidence>
<dbReference type="InterPro" id="IPR035368">
    <property type="entry name" value="Nrap_D3"/>
</dbReference>
<evidence type="ECO:0000313" key="19">
    <source>
        <dbReference type="Proteomes" id="UP000694569"/>
    </source>
</evidence>
<dbReference type="Pfam" id="PF17404">
    <property type="entry name" value="Nrap_D3"/>
    <property type="match status" value="1"/>
</dbReference>
<dbReference type="InterPro" id="IPR035367">
    <property type="entry name" value="Nrap_D2"/>
</dbReference>
<dbReference type="AlphaFoldDB" id="A0A8C5LK55"/>
<dbReference type="Gene3D" id="3.30.70.3030">
    <property type="match status" value="1"/>
</dbReference>
<dbReference type="FunFam" id="1.10.1410.10:FF:000005">
    <property type="entry name" value="Nucleolar protein 6"/>
    <property type="match status" value="1"/>
</dbReference>
<gene>
    <name evidence="18" type="primary">NOL6</name>
</gene>
<evidence type="ECO:0000259" key="16">
    <source>
        <dbReference type="Pfam" id="PF17406"/>
    </source>
</evidence>
<dbReference type="GO" id="GO:0032545">
    <property type="term" value="C:CURI complex"/>
    <property type="evidence" value="ECO:0007669"/>
    <property type="project" value="TreeGrafter"/>
</dbReference>
<evidence type="ECO:0000256" key="2">
    <source>
        <dbReference type="ARBA" id="ARBA00004604"/>
    </source>
</evidence>
<dbReference type="GeneTree" id="ENSGT00390000018619"/>
<dbReference type="Proteomes" id="UP000694569">
    <property type="component" value="Unplaced"/>
</dbReference>
<feature type="domain" description="Nrap protein" evidence="17">
    <location>
        <begin position="1004"/>
        <end position="1138"/>
    </location>
</feature>
<evidence type="ECO:0000259" key="17">
    <source>
        <dbReference type="Pfam" id="PF17407"/>
    </source>
</evidence>